<dbReference type="GO" id="GO:0004713">
    <property type="term" value="F:protein tyrosine kinase activity"/>
    <property type="evidence" value="ECO:0007669"/>
    <property type="project" value="TreeGrafter"/>
</dbReference>
<keyword evidence="2" id="KW-1003">Cell membrane</keyword>
<evidence type="ECO:0000256" key="1">
    <source>
        <dbReference type="ARBA" id="ARBA00004651"/>
    </source>
</evidence>
<dbReference type="Pfam" id="PF13807">
    <property type="entry name" value="GNVR"/>
    <property type="match status" value="1"/>
</dbReference>
<evidence type="ECO:0000256" key="5">
    <source>
        <dbReference type="ARBA" id="ARBA00023136"/>
    </source>
</evidence>
<evidence type="ECO:0000259" key="8">
    <source>
        <dbReference type="Pfam" id="PF13807"/>
    </source>
</evidence>
<proteinExistence type="predicted"/>
<accession>A0A3B1D7Q4</accession>
<keyword evidence="5 6" id="KW-0472">Membrane</keyword>
<dbReference type="GO" id="GO:0005886">
    <property type="term" value="C:plasma membrane"/>
    <property type="evidence" value="ECO:0007669"/>
    <property type="project" value="UniProtKB-SubCell"/>
</dbReference>
<feature type="domain" description="Polysaccharide chain length determinant N-terminal" evidence="7">
    <location>
        <begin position="17"/>
        <end position="113"/>
    </location>
</feature>
<dbReference type="InterPro" id="IPR050445">
    <property type="entry name" value="Bact_polysacc_biosynth/exp"/>
</dbReference>
<evidence type="ECO:0000256" key="3">
    <source>
        <dbReference type="ARBA" id="ARBA00022692"/>
    </source>
</evidence>
<protein>
    <recommendedName>
        <fullName evidence="10">Polysaccharide chain length determinant N-terminal domain-containing protein</fullName>
    </recommendedName>
</protein>
<feature type="domain" description="Tyrosine-protein kinase G-rich" evidence="8">
    <location>
        <begin position="247"/>
        <end position="314"/>
    </location>
</feature>
<dbReference type="Pfam" id="PF02706">
    <property type="entry name" value="Wzz"/>
    <property type="match status" value="1"/>
</dbReference>
<dbReference type="InterPro" id="IPR032807">
    <property type="entry name" value="GNVR"/>
</dbReference>
<evidence type="ECO:0000256" key="2">
    <source>
        <dbReference type="ARBA" id="ARBA00022475"/>
    </source>
</evidence>
<name>A0A3B1D7Q4_9ZZZZ</name>
<feature type="transmembrane region" description="Helical" evidence="6">
    <location>
        <begin position="30"/>
        <end position="49"/>
    </location>
</feature>
<keyword evidence="3 6" id="KW-0812">Transmembrane</keyword>
<evidence type="ECO:0008006" key="10">
    <source>
        <dbReference type="Google" id="ProtNLM"/>
    </source>
</evidence>
<comment type="subcellular location">
    <subcellularLocation>
        <location evidence="1">Cell membrane</location>
        <topology evidence="1">Multi-pass membrane protein</topology>
    </subcellularLocation>
</comment>
<dbReference type="InterPro" id="IPR003856">
    <property type="entry name" value="LPS_length_determ_N"/>
</dbReference>
<reference evidence="9" key="1">
    <citation type="submission" date="2018-06" db="EMBL/GenBank/DDBJ databases">
        <authorList>
            <person name="Zhirakovskaya E."/>
        </authorList>
    </citation>
    <scope>NUCLEOTIDE SEQUENCE</scope>
</reference>
<dbReference type="EMBL" id="UOGH01000227">
    <property type="protein sequence ID" value="VAX31988.1"/>
    <property type="molecule type" value="Genomic_DNA"/>
</dbReference>
<evidence type="ECO:0000256" key="6">
    <source>
        <dbReference type="SAM" id="Phobius"/>
    </source>
</evidence>
<organism evidence="9">
    <name type="scientific">hydrothermal vent metagenome</name>
    <dbReference type="NCBI Taxonomy" id="652676"/>
    <lineage>
        <taxon>unclassified sequences</taxon>
        <taxon>metagenomes</taxon>
        <taxon>ecological metagenomes</taxon>
    </lineage>
</organism>
<evidence type="ECO:0000256" key="4">
    <source>
        <dbReference type="ARBA" id="ARBA00022989"/>
    </source>
</evidence>
<feature type="transmembrane region" description="Helical" evidence="6">
    <location>
        <begin position="294"/>
        <end position="315"/>
    </location>
</feature>
<sequence>MQDNIKSIFPEDEEERTLLDYWRVLVKRKWLIIILVLVSVFATAIISLFETNIYQSRAVIAPVSDSGGKARRLAALASRFTGMPRITLPGTASSSEIIALLNSNILREKIIRKYNLLPVLFYEQWDEEKKDWKKDDSFDFNPFKLIGTIVKAIRPEDKVTLKREKEEEEGIPSMWDGLRALDNMVRVNDNIDRNTIAISVDFYDPEEAAAIVTDFLTTLNSHMSEEAKRVANTNRKYLEDQLKSTADPLIKQKIYNLIAHQVETSMMAEVKENFAFKVLDPPTVPDRKIKPRRALMVILSFLLSLFAGIFLVFFLENIERARLRTKYREKAINIKTEEKSV</sequence>
<gene>
    <name evidence="9" type="ORF">MNBD_NITROSPIRAE02-581</name>
</gene>
<dbReference type="AlphaFoldDB" id="A0A3B1D7Q4"/>
<evidence type="ECO:0000313" key="9">
    <source>
        <dbReference type="EMBL" id="VAX31988.1"/>
    </source>
</evidence>
<evidence type="ECO:0000259" key="7">
    <source>
        <dbReference type="Pfam" id="PF02706"/>
    </source>
</evidence>
<dbReference type="PANTHER" id="PTHR32309">
    <property type="entry name" value="TYROSINE-PROTEIN KINASE"/>
    <property type="match status" value="1"/>
</dbReference>
<keyword evidence="4 6" id="KW-1133">Transmembrane helix</keyword>
<dbReference type="PANTHER" id="PTHR32309:SF13">
    <property type="entry name" value="FERRIC ENTEROBACTIN TRANSPORT PROTEIN FEPE"/>
    <property type="match status" value="1"/>
</dbReference>